<dbReference type="AlphaFoldDB" id="A0A975C4C7"/>
<dbReference type="Proteomes" id="UP000663918">
    <property type="component" value="Chromosome"/>
</dbReference>
<dbReference type="KEGG" id="bgoe:IFJ75_04890"/>
<proteinExistence type="predicted"/>
<evidence type="ECO:0000313" key="1">
    <source>
        <dbReference type="EMBL" id="QTC92239.1"/>
    </source>
</evidence>
<gene>
    <name evidence="1" type="ORF">IFJ75_04890</name>
</gene>
<accession>A0A975C4C7</accession>
<dbReference type="RefSeq" id="WP_207931519.1">
    <property type="nucleotide sequence ID" value="NZ_CP062222.1"/>
</dbReference>
<dbReference type="EMBL" id="CP062222">
    <property type="protein sequence ID" value="QTC92239.1"/>
    <property type="molecule type" value="Genomic_DNA"/>
</dbReference>
<reference evidence="1" key="1">
    <citation type="submission" date="2020-09" db="EMBL/GenBank/DDBJ databases">
        <title>Brevundimonas sp. LVF2 isolated from a puddle in Goettingen, Germany.</title>
        <authorList>
            <person name="Friedrich I."/>
            <person name="Klassen A."/>
            <person name="Hannes N."/>
            <person name="Schneider D."/>
            <person name="Hertel R."/>
            <person name="Daniel R."/>
        </authorList>
    </citation>
    <scope>NUCLEOTIDE SEQUENCE</scope>
    <source>
        <strain evidence="1">LVF2</strain>
    </source>
</reference>
<evidence type="ECO:0000313" key="2">
    <source>
        <dbReference type="Proteomes" id="UP000663918"/>
    </source>
</evidence>
<keyword evidence="2" id="KW-1185">Reference proteome</keyword>
<sequence length="115" mass="12649">MIEENFVRLYASDFVRMAKRPGLMAADDPALERRIVEARKHAGVMDARKGEGHLAALISRLKDEAGRLPSTIHNVLADDIGAIASRHRFLAEVASRLGAVEQTLPDRSSRIASFV</sequence>
<name>A0A975C4C7_9CAUL</name>
<protein>
    <submittedName>
        <fullName evidence="1">Uncharacterized protein</fullName>
    </submittedName>
</protein>
<organism evidence="1 2">
    <name type="scientific">Brevundimonas goettingensis</name>
    <dbReference type="NCBI Taxonomy" id="2774190"/>
    <lineage>
        <taxon>Bacteria</taxon>
        <taxon>Pseudomonadati</taxon>
        <taxon>Pseudomonadota</taxon>
        <taxon>Alphaproteobacteria</taxon>
        <taxon>Caulobacterales</taxon>
        <taxon>Caulobacteraceae</taxon>
        <taxon>Brevundimonas</taxon>
    </lineage>
</organism>